<evidence type="ECO:0000259" key="2">
    <source>
        <dbReference type="Pfam" id="PF24574"/>
    </source>
</evidence>
<sequence>MASCAFFLQFQGVFTMKIWFPAAAALLALGFSASASATPVSYQCQGNKKVTVNYSFNKQGIPTSATATLKGKARVMKYDLNRSDNVETYFKGAGYEISTSSMDSSNYREQPIMIFAPGSQILFKDCNPAAGAAASSDKPINANKVTKSGTVSYMCEADRRLRVTYGFNGAGVPVKADATLKGKKVTMKYDLASSDNVDVIFKGAGYRLSTSDMTADNFRDQPVMVTGPGDQIAYKDCSPTE</sequence>
<accession>G9ZHL5</accession>
<dbReference type="AlphaFoldDB" id="G9ZHL5"/>
<name>G9ZHL5_9GAMM</name>
<keyword evidence="1" id="KW-0732">Signal</keyword>
<comment type="caution">
    <text evidence="3">The sequence shown here is derived from an EMBL/GenBank/DDBJ whole genome shotgun (WGS) entry which is preliminary data.</text>
</comment>
<dbReference type="EMBL" id="AGCM01000133">
    <property type="protein sequence ID" value="EHM52508.1"/>
    <property type="molecule type" value="Genomic_DNA"/>
</dbReference>
<reference evidence="3 4" key="1">
    <citation type="submission" date="2011-08" db="EMBL/GenBank/DDBJ databases">
        <authorList>
            <person name="Weinstock G."/>
            <person name="Sodergren E."/>
            <person name="Clifton S."/>
            <person name="Fulton L."/>
            <person name="Fulton B."/>
            <person name="Courtney L."/>
            <person name="Fronick C."/>
            <person name="Harrison M."/>
            <person name="Strong C."/>
            <person name="Farmer C."/>
            <person name="Delahaunty K."/>
            <person name="Markovic C."/>
            <person name="Hall O."/>
            <person name="Minx P."/>
            <person name="Tomlinson C."/>
            <person name="Mitreva M."/>
            <person name="Hou S."/>
            <person name="Chen J."/>
            <person name="Wollam A."/>
            <person name="Pepin K.H."/>
            <person name="Johnson M."/>
            <person name="Bhonagiri V."/>
            <person name="Zhang X."/>
            <person name="Suruliraj S."/>
            <person name="Warren W."/>
            <person name="Chinwalla A."/>
            <person name="Mardis E.R."/>
            <person name="Wilson R.K."/>
        </authorList>
    </citation>
    <scope>NUCLEOTIDE SEQUENCE [LARGE SCALE GENOMIC DNA]</scope>
    <source>
        <strain evidence="3 4">F0432</strain>
    </source>
</reference>
<dbReference type="HOGENOM" id="CLU_1203272_0_0_6"/>
<feature type="chain" id="PRO_5003529993" description="ACP-like domain-containing protein" evidence="1">
    <location>
        <begin position="38"/>
        <end position="241"/>
    </location>
</feature>
<feature type="signal peptide" evidence="1">
    <location>
        <begin position="1"/>
        <end position="37"/>
    </location>
</feature>
<evidence type="ECO:0000313" key="3">
    <source>
        <dbReference type="EMBL" id="EHM52508.1"/>
    </source>
</evidence>
<proteinExistence type="predicted"/>
<dbReference type="Proteomes" id="UP000004750">
    <property type="component" value="Unassembled WGS sequence"/>
</dbReference>
<dbReference type="Pfam" id="PF24574">
    <property type="entry name" value="Nm-ACP"/>
    <property type="match status" value="2"/>
</dbReference>
<evidence type="ECO:0000313" key="4">
    <source>
        <dbReference type="Proteomes" id="UP000004750"/>
    </source>
</evidence>
<feature type="domain" description="ACP-like" evidence="2">
    <location>
        <begin position="146"/>
        <end position="239"/>
    </location>
</feature>
<protein>
    <recommendedName>
        <fullName evidence="2">ACP-like domain-containing protein</fullName>
    </recommendedName>
</protein>
<dbReference type="CDD" id="cd21836">
    <property type="entry name" value="adhesin_CP"/>
    <property type="match status" value="2"/>
</dbReference>
<dbReference type="InterPro" id="IPR056025">
    <property type="entry name" value="ACP_dom"/>
</dbReference>
<organism evidence="3 4">
    <name type="scientific">Cardiobacterium valvarum F0432</name>
    <dbReference type="NCBI Taxonomy" id="797473"/>
    <lineage>
        <taxon>Bacteria</taxon>
        <taxon>Pseudomonadati</taxon>
        <taxon>Pseudomonadota</taxon>
        <taxon>Gammaproteobacteria</taxon>
        <taxon>Cardiobacteriales</taxon>
        <taxon>Cardiobacteriaceae</taxon>
        <taxon>Cardiobacterium</taxon>
    </lineage>
</organism>
<feature type="domain" description="ACP-like" evidence="2">
    <location>
        <begin position="37"/>
        <end position="128"/>
    </location>
</feature>
<dbReference type="STRING" id="797473.HMPREF9080_02283"/>
<gene>
    <name evidence="3" type="ORF">HMPREF9080_02283</name>
</gene>
<evidence type="ECO:0000256" key="1">
    <source>
        <dbReference type="SAM" id="SignalP"/>
    </source>
</evidence>